<feature type="region of interest" description="Disordered" evidence="1">
    <location>
        <begin position="60"/>
        <end position="155"/>
    </location>
</feature>
<reference evidence="3 4" key="1">
    <citation type="submission" date="2024-11" db="EMBL/GenBank/DDBJ databases">
        <title>Chromosome-level genome assembly of the freshwater bivalve Anodonta woodiana.</title>
        <authorList>
            <person name="Chen X."/>
        </authorList>
    </citation>
    <scope>NUCLEOTIDE SEQUENCE [LARGE SCALE GENOMIC DNA]</scope>
    <source>
        <strain evidence="3">MN2024</strain>
        <tissue evidence="3">Gills</tissue>
    </source>
</reference>
<feature type="compositionally biased region" description="Gly residues" evidence="1">
    <location>
        <begin position="141"/>
        <end position="150"/>
    </location>
</feature>
<dbReference type="EMBL" id="JBJQND010000007">
    <property type="protein sequence ID" value="KAL3871888.1"/>
    <property type="molecule type" value="Genomic_DNA"/>
</dbReference>
<organism evidence="3 4">
    <name type="scientific">Sinanodonta woodiana</name>
    <name type="common">Chinese pond mussel</name>
    <name type="synonym">Anodonta woodiana</name>
    <dbReference type="NCBI Taxonomy" id="1069815"/>
    <lineage>
        <taxon>Eukaryota</taxon>
        <taxon>Metazoa</taxon>
        <taxon>Spiralia</taxon>
        <taxon>Lophotrochozoa</taxon>
        <taxon>Mollusca</taxon>
        <taxon>Bivalvia</taxon>
        <taxon>Autobranchia</taxon>
        <taxon>Heteroconchia</taxon>
        <taxon>Palaeoheterodonta</taxon>
        <taxon>Unionida</taxon>
        <taxon>Unionoidea</taxon>
        <taxon>Unionidae</taxon>
        <taxon>Unioninae</taxon>
        <taxon>Sinanodonta</taxon>
    </lineage>
</organism>
<dbReference type="AlphaFoldDB" id="A0ABD3WGN4"/>
<name>A0ABD3WGN4_SINWO</name>
<evidence type="ECO:0000256" key="1">
    <source>
        <dbReference type="SAM" id="MobiDB-lite"/>
    </source>
</evidence>
<proteinExistence type="predicted"/>
<keyword evidence="4" id="KW-1185">Reference proteome</keyword>
<evidence type="ECO:0000256" key="2">
    <source>
        <dbReference type="SAM" id="SignalP"/>
    </source>
</evidence>
<evidence type="ECO:0000313" key="3">
    <source>
        <dbReference type="EMBL" id="KAL3871888.1"/>
    </source>
</evidence>
<dbReference type="Proteomes" id="UP001634394">
    <property type="component" value="Unassembled WGS sequence"/>
</dbReference>
<accession>A0ABD3WGN4</accession>
<gene>
    <name evidence="3" type="ORF">ACJMK2_039860</name>
</gene>
<feature type="signal peptide" evidence="2">
    <location>
        <begin position="1"/>
        <end position="17"/>
    </location>
</feature>
<keyword evidence="2" id="KW-0732">Signal</keyword>
<evidence type="ECO:0000313" key="4">
    <source>
        <dbReference type="Proteomes" id="UP001634394"/>
    </source>
</evidence>
<feature type="compositionally biased region" description="Low complexity" evidence="1">
    <location>
        <begin position="129"/>
        <end position="140"/>
    </location>
</feature>
<feature type="compositionally biased region" description="Gly residues" evidence="1">
    <location>
        <begin position="60"/>
        <end position="116"/>
    </location>
</feature>
<comment type="caution">
    <text evidence="3">The sequence shown here is derived from an EMBL/GenBank/DDBJ whole genome shotgun (WGS) entry which is preliminary data.</text>
</comment>
<protein>
    <submittedName>
        <fullName evidence="3">Uncharacterized protein</fullName>
    </submittedName>
</protein>
<feature type="chain" id="PRO_5044884012" evidence="2">
    <location>
        <begin position="18"/>
        <end position="220"/>
    </location>
</feature>
<sequence>MYLLLTFLALWIGIARAQFDIPTAMMMGMEPQQAMMFMGSGSGTGGGTGGGMDGMGGGGMSGGGGGNEFGQGGGQGNTRGGGNMGGALDGNGGGGGGGGGGGNMEMQNGGGGGGGNRFPNDRGNRFNRHNFNNQQNMGRFNMGGGGGGGSSNSNMGGSNTMMAMMLCQETPSRFRELPCNLNNPQSCPMSQYLTCQSGVYFYPVCCAKDWRSLRIVDVMF</sequence>